<dbReference type="InterPro" id="IPR033635">
    <property type="entry name" value="ANKS1/Caskin"/>
</dbReference>
<evidence type="ECO:0000313" key="4">
    <source>
        <dbReference type="Ensembl" id="ENSCSAVP00000017643.1"/>
    </source>
</evidence>
<accession>H2ZJ77</accession>
<reference evidence="4" key="3">
    <citation type="submission" date="2025-09" db="UniProtKB">
        <authorList>
            <consortium name="Ensembl"/>
        </authorList>
    </citation>
    <scope>IDENTIFICATION</scope>
</reference>
<dbReference type="STRING" id="51511.ENSCSAVP00000017643"/>
<dbReference type="CDD" id="cd01274">
    <property type="entry name" value="PTB_Anks"/>
    <property type="match status" value="1"/>
</dbReference>
<dbReference type="Proteomes" id="UP000007875">
    <property type="component" value="Unassembled WGS sequence"/>
</dbReference>
<dbReference type="SMART" id="SM00462">
    <property type="entry name" value="PTB"/>
    <property type="match status" value="1"/>
</dbReference>
<dbReference type="HOGENOM" id="CLU_032911_1_0_1"/>
<dbReference type="PROSITE" id="PS01179">
    <property type="entry name" value="PID"/>
    <property type="match status" value="1"/>
</dbReference>
<dbReference type="OMA" id="NYQAYYL"/>
<evidence type="ECO:0000313" key="5">
    <source>
        <dbReference type="Proteomes" id="UP000007875"/>
    </source>
</evidence>
<dbReference type="Gene3D" id="2.30.29.30">
    <property type="entry name" value="Pleckstrin-homology domain (PH domain)/Phosphotyrosine-binding domain (PTB)"/>
    <property type="match status" value="1"/>
</dbReference>
<sequence>MTTTAAIPDVPDAKRASLLISTPGSSLPLRAPNETTAEVSVTHWRHEPEHLVTDCCNYQAYYLGSMLIREFKGIESTIEACSKMKKSTDSMRKIPTITLSISYSGVRFIDFKTKHEIMVHHIRDISFASQDSDDLSTFAYITHDERTGHHYCHVFRVSTFDKAFEIILTLGQAFEVAYQLILKNQSS</sequence>
<dbReference type="AlphaFoldDB" id="H2ZJ77"/>
<dbReference type="PANTHER" id="PTHR24174">
    <property type="entry name" value="ANKYRIN REPEAT AND STERILE ALPHA MOTIF DOMAIN-CONTAINING PROTEIN 1"/>
    <property type="match status" value="1"/>
</dbReference>
<organism evidence="4 5">
    <name type="scientific">Ciona savignyi</name>
    <name type="common">Pacific transparent sea squirt</name>
    <dbReference type="NCBI Taxonomy" id="51511"/>
    <lineage>
        <taxon>Eukaryota</taxon>
        <taxon>Metazoa</taxon>
        <taxon>Chordata</taxon>
        <taxon>Tunicata</taxon>
        <taxon>Ascidiacea</taxon>
        <taxon>Phlebobranchia</taxon>
        <taxon>Cionidae</taxon>
        <taxon>Ciona</taxon>
    </lineage>
</organism>
<dbReference type="InterPro" id="IPR011993">
    <property type="entry name" value="PH-like_dom_sf"/>
</dbReference>
<proteinExistence type="predicted"/>
<name>H2ZJ77_CIOSA</name>
<protein>
    <recommendedName>
        <fullName evidence="3">PID domain-containing protein</fullName>
    </recommendedName>
</protein>
<evidence type="ECO:0000256" key="1">
    <source>
        <dbReference type="ARBA" id="ARBA00022737"/>
    </source>
</evidence>
<keyword evidence="2" id="KW-0040">ANK repeat</keyword>
<dbReference type="PANTHER" id="PTHR24174:SF1">
    <property type="entry name" value="IP14385P"/>
    <property type="match status" value="1"/>
</dbReference>
<reference evidence="5" key="1">
    <citation type="submission" date="2003-08" db="EMBL/GenBank/DDBJ databases">
        <authorList>
            <person name="Birren B."/>
            <person name="Nusbaum C."/>
            <person name="Abebe A."/>
            <person name="Abouelleil A."/>
            <person name="Adekoya E."/>
            <person name="Ait-zahra M."/>
            <person name="Allen N."/>
            <person name="Allen T."/>
            <person name="An P."/>
            <person name="Anderson M."/>
            <person name="Anderson S."/>
            <person name="Arachchi H."/>
            <person name="Armbruster J."/>
            <person name="Bachantsang P."/>
            <person name="Baldwin J."/>
            <person name="Barry A."/>
            <person name="Bayul T."/>
            <person name="Blitshsteyn B."/>
            <person name="Bloom T."/>
            <person name="Blye J."/>
            <person name="Boguslavskiy L."/>
            <person name="Borowsky M."/>
            <person name="Boukhgalter B."/>
            <person name="Brunache A."/>
            <person name="Butler J."/>
            <person name="Calixte N."/>
            <person name="Calvo S."/>
            <person name="Camarata J."/>
            <person name="Campo K."/>
            <person name="Chang J."/>
            <person name="Cheshatsang Y."/>
            <person name="Citroen M."/>
            <person name="Collymore A."/>
            <person name="Considine T."/>
            <person name="Cook A."/>
            <person name="Cooke P."/>
            <person name="Corum B."/>
            <person name="Cuomo C."/>
            <person name="David R."/>
            <person name="Dawoe T."/>
            <person name="Degray S."/>
            <person name="Dodge S."/>
            <person name="Dooley K."/>
            <person name="Dorje P."/>
            <person name="Dorjee K."/>
            <person name="Dorris L."/>
            <person name="Duffey N."/>
            <person name="Dupes A."/>
            <person name="Elkins T."/>
            <person name="Engels R."/>
            <person name="Erickson J."/>
            <person name="Farina A."/>
            <person name="Faro S."/>
            <person name="Ferreira P."/>
            <person name="Fischer H."/>
            <person name="Fitzgerald M."/>
            <person name="Foley K."/>
            <person name="Gage D."/>
            <person name="Galagan J."/>
            <person name="Gearin G."/>
            <person name="Gnerre S."/>
            <person name="Gnirke A."/>
            <person name="Goyette A."/>
            <person name="Graham J."/>
            <person name="Grandbois E."/>
            <person name="Gyaltsen K."/>
            <person name="Hafez N."/>
            <person name="Hagopian D."/>
            <person name="Hagos B."/>
            <person name="Hall J."/>
            <person name="Hatcher B."/>
            <person name="Heller A."/>
            <person name="Higgins H."/>
            <person name="Honan T."/>
            <person name="Horn A."/>
            <person name="Houde N."/>
            <person name="Hughes L."/>
            <person name="Hulme W."/>
            <person name="Husby E."/>
            <person name="Iliev I."/>
            <person name="Jaffe D."/>
            <person name="Jones C."/>
            <person name="Kamal M."/>
            <person name="Kamat A."/>
            <person name="Kamvysselis M."/>
            <person name="Karlsson E."/>
            <person name="Kells C."/>
            <person name="Kieu A."/>
            <person name="Kisner P."/>
            <person name="Kodira C."/>
            <person name="Kulbokas E."/>
            <person name="Labutti K."/>
            <person name="Lama D."/>
            <person name="Landers T."/>
            <person name="Leger J."/>
            <person name="Levine S."/>
            <person name="Lewis D."/>
            <person name="Lewis T."/>
            <person name="Lindblad-toh K."/>
            <person name="Liu X."/>
            <person name="Lokyitsang T."/>
            <person name="Lokyitsang Y."/>
            <person name="Lucien O."/>
            <person name="Lui A."/>
            <person name="Ma L.J."/>
            <person name="Mabbitt R."/>
            <person name="Macdonald J."/>
            <person name="Maclean C."/>
            <person name="Major J."/>
            <person name="Manning J."/>
            <person name="Marabella R."/>
            <person name="Maru K."/>
            <person name="Matthews C."/>
            <person name="Mauceli E."/>
            <person name="Mccarthy M."/>
            <person name="Mcdonough S."/>
            <person name="Mcghee T."/>
            <person name="Meldrim J."/>
            <person name="Meneus L."/>
            <person name="Mesirov J."/>
            <person name="Mihalev A."/>
            <person name="Mihova T."/>
            <person name="Mikkelsen T."/>
            <person name="Mlenga V."/>
            <person name="Moru K."/>
            <person name="Mozes J."/>
            <person name="Mulrain L."/>
            <person name="Munson G."/>
            <person name="Naylor J."/>
            <person name="Newes C."/>
            <person name="Nguyen C."/>
            <person name="Nguyen N."/>
            <person name="Nguyen T."/>
            <person name="Nicol R."/>
            <person name="Nielsen C."/>
            <person name="Nizzari M."/>
            <person name="Norbu C."/>
            <person name="Norbu N."/>
            <person name="O'donnell P."/>
            <person name="Okoawo O."/>
            <person name="O'leary S."/>
            <person name="Omotosho B."/>
            <person name="O'neill K."/>
            <person name="Osman S."/>
            <person name="Parker S."/>
            <person name="Perrin D."/>
            <person name="Phunkhang P."/>
            <person name="Piqani B."/>
            <person name="Purcell S."/>
            <person name="Rachupka T."/>
            <person name="Ramasamy U."/>
            <person name="Rameau R."/>
            <person name="Ray V."/>
            <person name="Raymond C."/>
            <person name="Retta R."/>
            <person name="Richardson S."/>
            <person name="Rise C."/>
            <person name="Rodriguez J."/>
            <person name="Rogers J."/>
            <person name="Rogov P."/>
            <person name="Rutman M."/>
            <person name="Schupbach R."/>
            <person name="Seaman C."/>
            <person name="Settipalli S."/>
            <person name="Sharpe T."/>
            <person name="Sheridan J."/>
            <person name="Sherpa N."/>
            <person name="Shi J."/>
            <person name="Smirnov S."/>
            <person name="Smith C."/>
            <person name="Sougnez C."/>
            <person name="Spencer B."/>
            <person name="Stalker J."/>
            <person name="Stange-thomann N."/>
            <person name="Stavropoulos S."/>
            <person name="Stetson K."/>
            <person name="Stone C."/>
            <person name="Stone S."/>
            <person name="Stubbs M."/>
            <person name="Talamas J."/>
            <person name="Tchuinga P."/>
            <person name="Tenzing P."/>
            <person name="Tesfaye S."/>
            <person name="Theodore J."/>
            <person name="Thoulutsang Y."/>
            <person name="Topham K."/>
            <person name="Towey S."/>
            <person name="Tsamla T."/>
            <person name="Tsomo N."/>
            <person name="Vallee D."/>
            <person name="Vassiliev H."/>
            <person name="Venkataraman V."/>
            <person name="Vinson J."/>
            <person name="Vo A."/>
            <person name="Wade C."/>
            <person name="Wang S."/>
            <person name="Wangchuk T."/>
            <person name="Wangdi T."/>
            <person name="Whittaker C."/>
            <person name="Wilkinson J."/>
            <person name="Wu Y."/>
            <person name="Wyman D."/>
            <person name="Yadav S."/>
            <person name="Yang S."/>
            <person name="Yang X."/>
            <person name="Yeager S."/>
            <person name="Yee E."/>
            <person name="Young G."/>
            <person name="Zainoun J."/>
            <person name="Zembeck L."/>
            <person name="Zimmer A."/>
            <person name="Zody M."/>
            <person name="Lander E."/>
        </authorList>
    </citation>
    <scope>NUCLEOTIDE SEQUENCE [LARGE SCALE GENOMIC DNA]</scope>
</reference>
<reference evidence="4" key="2">
    <citation type="submission" date="2025-08" db="UniProtKB">
        <authorList>
            <consortium name="Ensembl"/>
        </authorList>
    </citation>
    <scope>IDENTIFICATION</scope>
</reference>
<dbReference type="SUPFAM" id="SSF50729">
    <property type="entry name" value="PH domain-like"/>
    <property type="match status" value="1"/>
</dbReference>
<dbReference type="eggNOG" id="KOG0507">
    <property type="taxonomic scope" value="Eukaryota"/>
</dbReference>
<evidence type="ECO:0000259" key="3">
    <source>
        <dbReference type="PROSITE" id="PS01179"/>
    </source>
</evidence>
<evidence type="ECO:0000256" key="2">
    <source>
        <dbReference type="ARBA" id="ARBA00023043"/>
    </source>
</evidence>
<keyword evidence="1" id="KW-0677">Repeat</keyword>
<dbReference type="Pfam" id="PF00640">
    <property type="entry name" value="PID"/>
    <property type="match status" value="1"/>
</dbReference>
<feature type="domain" description="PID" evidence="3">
    <location>
        <begin position="56"/>
        <end position="184"/>
    </location>
</feature>
<dbReference type="GeneTree" id="ENSGT00940000155806"/>
<keyword evidence="5" id="KW-1185">Reference proteome</keyword>
<dbReference type="Ensembl" id="ENSCSAVT00000017835.1">
    <property type="protein sequence ID" value="ENSCSAVP00000017643.1"/>
    <property type="gene ID" value="ENSCSAVG00000010387.1"/>
</dbReference>
<dbReference type="GO" id="GO:0005829">
    <property type="term" value="C:cytosol"/>
    <property type="evidence" value="ECO:0007669"/>
    <property type="project" value="TreeGrafter"/>
</dbReference>
<dbReference type="InterPro" id="IPR006020">
    <property type="entry name" value="PTB/PI_dom"/>
</dbReference>
<dbReference type="InParanoid" id="H2ZJ77"/>